<feature type="compositionally biased region" description="Basic residues" evidence="10">
    <location>
        <begin position="365"/>
        <end position="398"/>
    </location>
</feature>
<dbReference type="Gene3D" id="3.40.50.1820">
    <property type="entry name" value="alpha/beta hydrolase"/>
    <property type="match status" value="1"/>
</dbReference>
<dbReference type="Gene3D" id="1.10.1200.10">
    <property type="entry name" value="ACP-like"/>
    <property type="match status" value="1"/>
</dbReference>
<dbReference type="InterPro" id="IPR032821">
    <property type="entry name" value="PKS_assoc"/>
</dbReference>
<dbReference type="FunFam" id="3.30.559.30:FF:000006">
    <property type="entry name" value="Yersiniabactin polyketide/non-ribosomal peptide synthetase"/>
    <property type="match status" value="1"/>
</dbReference>
<dbReference type="SMART" id="SM00827">
    <property type="entry name" value="PKS_AT"/>
    <property type="match status" value="1"/>
</dbReference>
<dbReference type="Pfam" id="PF00109">
    <property type="entry name" value="ketoacyl-synt"/>
    <property type="match status" value="1"/>
</dbReference>
<dbReference type="InterPro" id="IPR006162">
    <property type="entry name" value="Ppantetheine_attach_site"/>
</dbReference>
<dbReference type="InterPro" id="IPR036736">
    <property type="entry name" value="ACP-like_sf"/>
</dbReference>
<dbReference type="Pfam" id="PF08659">
    <property type="entry name" value="KR"/>
    <property type="match status" value="1"/>
</dbReference>
<dbReference type="PROSITE" id="PS52004">
    <property type="entry name" value="KS3_2"/>
    <property type="match status" value="1"/>
</dbReference>
<dbReference type="SUPFAM" id="SSF47336">
    <property type="entry name" value="ACP-like"/>
    <property type="match status" value="2"/>
</dbReference>
<sequence>MRTPGAGCGTRSACAGRAATETRHDGPRAYGARAASLPAVLVFLHPPGHGHGPDRARGGRMVPRAGLEPGRAELPVACHAAVGVQGHVGPVGGAPCAGRARQSLPGQPGGDPAGDGAGAAGHGLAAADRCAMADRGGTAVAGAAVGHARHLRRRHRHRHDRRQHAPRGQHGTGGRQLCRTGLLSAAVPGRGAGRRLGMGDVGAGRGVAAAALVAVALQPATARHARARRRAAGRRRPLGNALAGAVPGCRGLPRHARNDGAGGAAADGRGPVAGRSRRGAGRVRHRRQRARRGGGRLDRAARAACAGAAGHPVQPCRATGAGLPAAARAGRWRLAAPDRRHERCRRCRVRAGLPDADGLRPPRASGRRLRAVPVHRRSRGHRRVAGHAATGRRHRLPHHAGPAGGTGHGQPADGAAARRAPAGARPGPGRWADPRAPVPRRTRRSGDPIMSLAHPAPSAPPAPDDAIAIIGLSCRFPAARDADAFWRNLCDGIDCSRRFDRATLRAAGVPDAVAGDPLYVPVAAPIDDPDQFDAALFGYARADAEALDPQQRLFLQAGWHALEHAGHAPRHAVPRTGVFAACRLSTYPGLDAFRAHGPSQVRGMQALLGNDKDYLATRVAYKLGLTGPALTIQTACSSSLVAVHVACESLRVGECDMALAGGVAVSFPQQQGYLYQPGMIFSPDGRCRPFDTRAQGTFAGHGVGVVVLRRLADAMADGDRVLAIVRGSAVNNDGHRKAGFTAPSVAGQQDVVRDAMAMAAIGPDDLDLIEAHGTGTPLGDPIEIEGLRAALAGRSPGAPRCLVGAVKGNIGHLDTAAGIAGLIKTVLAVHHGTIPPTLHCEQPIPALDADDSPLAAATAAMPWPRAVRTAGVSAFGLGGTNCHVIVQSAPDSDSNSAPASADAVDDAAAPVLLLSAASAAALRGLAGAYAQAWRSGAPASGLAATALHGRALDLDHRLALAMDAEALPALEVFASGGTDVAVHTGHGRGRQLWLFGGQGTQWPGMSVAMARHSAAFAQMLDRCCAACDAQLALPLRAVMDGEHPEALRDMAYVQPAIVAFELAMAAHWQSLGLRPDAVLGHSVGEYAAAIVAGHYEPEDLLPLVVTRGRLMQHHARDGAMLAAFAADADVLPLADACGVEVAAWNGPRHVVLSGHADDIDRVALVLRRAAVAHARLAVPGAAHSKRLDPMLDRFAQAAAGVHAGPGNGIVLWSTLLARPIDAATLNQPDYWRRHVREPVHYRQALAGALDDDVAICLELSPDAPLTGMGQAAMTADGDASRGAGPRNARHWIASARRNQPGTATLREALCRLYAAGAALPWQRCLPCDAPRVAAPLYPFDTARYWPEGAASAMSAGPATAAPSAAGDAGNAATHAATDAALAAGSRAAVSGAAALDLDRLSRLNQCAAALHGICVDTMVRQCVGDAIDAGVTMLEVLQRGGLLPRHRQLLARLLRGCVEDGVYQCDADGRYRTAAGARHGELPALLATLRGCCEGLDVIADTIARGGSQLCAMMRGDVDPVAVIFPEGAEDGVEVLYRDFSFGRYFNEIAAATLDGLARARPPGQPLRVLEVGAGTGGTTTLLLQALAGHTGVRYTFTDISAVFTRRAQARFAQHDFVDYREFDLQRDAAAQGFAAGQFDVIVAANVIHATQHVGQTLAMLHGLLAPGGHLLMREITQPMRLFDFVFGPLVAPLHDEAARGGELFLDTARWAAHCQTAGFAQTCWLPSDDMPNAAMSEHVLLARSGAVAAATAAMPAPDTVFARTWHAIVPAAPAPEGGADARGSTGWPADWRVLHIAPADVPASELPALAAPLLAALADPAQGPLAVVTHNAWAIDDAGGPVPPWPAHQAIWALLRVAAAEQPARMLAAIDLHGDTPSAQPDADDVAVAAAAIAAGERWIAVRGAAAYRPALAPATQFAAPPAPGWLQATGWHVVTGGFGGLGRVACAWLAAHGARRIAVLAPREPDDGATWRASMATDHRCHVRWVPCDMADAAQVARQIALLAADGGVAGAIHAAGKLDDTPLANLTAERLADVVDVKAGGAEALLAALADARARYVLLYSSAAATLGSPGQGAHALASGYLDGLALRARTGGMAVVSIAWGAWAGAGRAADPAMLARLEAAGMGSLSTAEGLWHLDQAVTRGAPLHLAMRLAGGVAQAVADDGGRPTAASAPADAPLRLGGVPADDQAAIEDWLRHRIAMQLRMDDPTRMDARQDLLQLGLDSLQFLELNSAVQRATGARLDAAQAYRDMTLRGLAGLLAQALAPGRADGAQPPAAHTAADTAPAQIVSDRAGRHDPFPLTPIQHAYWLGRTHLIAHGGVACHVLFEWDLATTDADAGGFDLTRFEDAWNALVAQHDMLRMVIGDDGMQRVLPDVPRYRIAVASLRGLPPDDVARRLLETRARLAAAVPPAHRWPLFEVCASRLDGGRLRLHMNLDLLQFDVQSLKVMMDDLAAAYAGAARPAPAITFRDYVMAEQAQRGTAEWRTAWRYWRGVVQHLPPAPPLPLAATAPAAAPHVTTRQMTLDATRWARLRTLWRTWGITPSAGILAVFAQVLARACRQPAFTLNLTFFNRQPLHPDVNRLIGDFTSVMLVDFDIEADTPLREVLHAVQATLWDRLAHARVNGVEVLRLYTREHGADDGAHRGPAMPVVFTSMLGMTLDGQPIERALTRLLGEPVHVFTQTPQVWIDHQVMEVNGELVCHWYCMDDVLAPGVAAELFGAFRDTLEAIADRPARMRAAPDLPAPRLDPHPAVAAPPHWPADVDAGTLEAWLRRHPAVRHAALRPAPDGQGMEAWIVTHEPACGVAASTAPTLLASAGLPQLDDTTLAAFDNAWQWLERRARDGIVATLRRHGLFARTGDCHSATEVAHALAATPRTSQLLCQWLARLHADGCLDRDGVHYRATALPAPGADPLPGAPAPWLGTLARYVEGCVAQHDALIQGRQSALALMFGHDDGLDVARAFYRDNPVAAALNASAGAVIAQLAQASHTGLRVLEAGAGTGATTEAVLTALQGLPRGPALYRFTDVSPWFLDAARDRFGHGAPMEYGLFDLNRPVDFDAHPADGYDVIVVAQALHDACDIPRSLARLRRLLRAGGHLVLIEATARDSYLQLASVGFMEALAGFDDARADDGQPMLALPTWRSVLDAAGFSTVLTWPPGDDWRQHLIVAQAGETGRLDAAALDRYLKARWPDAPPLCWRQCERLPQVAGAEATVTAPDPGGLAQPACDPQRRAAVGAVWQNLLGRPVEADTDFFRAGGDSLIATRMIAQLHQLGMGEASLQAIFAHPQLAAFCAALEAAVIDGDRPCQDPACAGTVPLARGTRPAEVFAIHASDGGVAAYLPLARAMDCAVHGLPADGALAVATLGALARRHADTLRRVRPHGPYCLLGWSYGCFLAAEAARCLFESGEPVRLVLLDPVCRADFACADRGALIRLLCEGGPATLAPPDGFDGWDPSAQTGWFLARQPATGGMDAAQLEQVAHLLDLLARAPLPAPLPIPCLRIDAAQRPPHWRPADDDWRAWSAGAHPQVEQATLNAGHWALLAGDAAGAVADRWWAWHAASHGDAGGRP</sequence>
<dbReference type="SUPFAM" id="SSF53901">
    <property type="entry name" value="Thiolase-like"/>
    <property type="match status" value="1"/>
</dbReference>
<dbReference type="Gene3D" id="3.40.50.720">
    <property type="entry name" value="NAD(P)-binding Rossmann-like Domain"/>
    <property type="match status" value="1"/>
</dbReference>
<dbReference type="PANTHER" id="PTHR43775">
    <property type="entry name" value="FATTY ACID SYNTHASE"/>
    <property type="match status" value="1"/>
</dbReference>
<evidence type="ECO:0000256" key="4">
    <source>
        <dbReference type="ARBA" id="ARBA00022553"/>
    </source>
</evidence>
<feature type="region of interest" description="Disordered" evidence="10">
    <location>
        <begin position="355"/>
        <end position="461"/>
    </location>
</feature>
<dbReference type="CDD" id="cd19535">
    <property type="entry name" value="Cyc_NRPS"/>
    <property type="match status" value="1"/>
</dbReference>
<dbReference type="PROSITE" id="PS00606">
    <property type="entry name" value="KS3_1"/>
    <property type="match status" value="1"/>
</dbReference>
<keyword evidence="3" id="KW-0596">Phosphopantetheine</keyword>
<feature type="region of interest" description="Disordered" evidence="10">
    <location>
        <begin position="249"/>
        <end position="298"/>
    </location>
</feature>
<dbReference type="GO" id="GO:0005886">
    <property type="term" value="C:plasma membrane"/>
    <property type="evidence" value="ECO:0007669"/>
    <property type="project" value="TreeGrafter"/>
</dbReference>
<dbReference type="Pfam" id="PF00698">
    <property type="entry name" value="Acyl_transf_1"/>
    <property type="match status" value="1"/>
</dbReference>
<dbReference type="SUPFAM" id="SSF53335">
    <property type="entry name" value="S-adenosyl-L-methionine-dependent methyltransferases"/>
    <property type="match status" value="2"/>
</dbReference>
<proteinExistence type="predicted"/>
<dbReference type="GO" id="GO:0005737">
    <property type="term" value="C:cytoplasm"/>
    <property type="evidence" value="ECO:0007669"/>
    <property type="project" value="TreeGrafter"/>
</dbReference>
<dbReference type="InterPro" id="IPR020802">
    <property type="entry name" value="TesA-like"/>
</dbReference>
<dbReference type="FunFam" id="3.30.559.10:FF:000023">
    <property type="entry name" value="Non-ribosomal peptide synthetase"/>
    <property type="match status" value="1"/>
</dbReference>
<evidence type="ECO:0000259" key="12">
    <source>
        <dbReference type="PROSITE" id="PS52004"/>
    </source>
</evidence>
<organism evidence="13 14">
    <name type="scientific">Cupriavidus pauculus</name>
    <dbReference type="NCBI Taxonomy" id="82633"/>
    <lineage>
        <taxon>Bacteria</taxon>
        <taxon>Pseudomonadati</taxon>
        <taxon>Pseudomonadota</taxon>
        <taxon>Betaproteobacteria</taxon>
        <taxon>Burkholderiales</taxon>
        <taxon>Burkholderiaceae</taxon>
        <taxon>Cupriavidus</taxon>
    </lineage>
</organism>
<feature type="domain" description="Ketosynthase family 3 (KS3)" evidence="12">
    <location>
        <begin position="464"/>
        <end position="888"/>
    </location>
</feature>
<feature type="region of interest" description="Disordered" evidence="10">
    <location>
        <begin position="99"/>
        <end position="121"/>
    </location>
</feature>
<feature type="region of interest" description="Disordered" evidence="10">
    <location>
        <begin position="141"/>
        <end position="177"/>
    </location>
</feature>
<dbReference type="PROSITE" id="PS00012">
    <property type="entry name" value="PHOSPHOPANTETHEINE"/>
    <property type="match status" value="1"/>
</dbReference>
<dbReference type="SUPFAM" id="SSF51735">
    <property type="entry name" value="NAD(P)-binding Rossmann-fold domains"/>
    <property type="match status" value="2"/>
</dbReference>
<evidence type="ECO:0000256" key="10">
    <source>
        <dbReference type="SAM" id="MobiDB-lite"/>
    </source>
</evidence>
<dbReference type="GO" id="GO:0009403">
    <property type="term" value="P:toxin biosynthetic process"/>
    <property type="evidence" value="ECO:0007669"/>
    <property type="project" value="UniProtKB-ARBA"/>
</dbReference>
<feature type="compositionally biased region" description="Gly residues" evidence="10">
    <location>
        <begin position="107"/>
        <end position="121"/>
    </location>
</feature>
<gene>
    <name evidence="13" type="ORF">EHF44_12370</name>
</gene>
<dbReference type="SMART" id="SM00823">
    <property type="entry name" value="PKS_PP"/>
    <property type="match status" value="2"/>
</dbReference>
<dbReference type="InterPro" id="IPR014030">
    <property type="entry name" value="Ketoacyl_synth_N"/>
</dbReference>
<dbReference type="InterPro" id="IPR057737">
    <property type="entry name" value="Condensation_MtbB-like"/>
</dbReference>
<dbReference type="SUPFAM" id="SSF52777">
    <property type="entry name" value="CoA-dependent acyltransferases"/>
    <property type="match status" value="2"/>
</dbReference>
<evidence type="ECO:0000259" key="11">
    <source>
        <dbReference type="PROSITE" id="PS50075"/>
    </source>
</evidence>
<dbReference type="InterPro" id="IPR016035">
    <property type="entry name" value="Acyl_Trfase/lysoPLipase"/>
</dbReference>
<dbReference type="GO" id="GO:0004312">
    <property type="term" value="F:fatty acid synthase activity"/>
    <property type="evidence" value="ECO:0007669"/>
    <property type="project" value="TreeGrafter"/>
</dbReference>
<dbReference type="InterPro" id="IPR020806">
    <property type="entry name" value="PKS_PP-bd"/>
</dbReference>
<dbReference type="Gene3D" id="3.40.47.10">
    <property type="match status" value="1"/>
</dbReference>
<dbReference type="InterPro" id="IPR013968">
    <property type="entry name" value="PKS_KR"/>
</dbReference>
<dbReference type="InterPro" id="IPR013217">
    <property type="entry name" value="Methyltransf_12"/>
</dbReference>
<feature type="domain" description="Carrier" evidence="11">
    <location>
        <begin position="2192"/>
        <end position="2267"/>
    </location>
</feature>
<dbReference type="EMBL" id="CP033969">
    <property type="protein sequence ID" value="AZG14165.1"/>
    <property type="molecule type" value="Genomic_DNA"/>
</dbReference>
<comment type="pathway">
    <text evidence="2">Siderophore biosynthesis.</text>
</comment>
<dbReference type="SMART" id="SM00824">
    <property type="entry name" value="PKS_TE"/>
    <property type="match status" value="1"/>
</dbReference>
<feature type="compositionally biased region" description="Low complexity" evidence="10">
    <location>
        <begin position="409"/>
        <end position="435"/>
    </location>
</feature>
<evidence type="ECO:0000313" key="13">
    <source>
        <dbReference type="EMBL" id="AZG14165.1"/>
    </source>
</evidence>
<evidence type="ECO:0000256" key="1">
    <source>
        <dbReference type="ARBA" id="ARBA00001957"/>
    </source>
</evidence>
<protein>
    <submittedName>
        <fullName evidence="13">SDR family NAD(P)-dependent oxidoreductase</fullName>
    </submittedName>
</protein>
<dbReference type="Pfam" id="PF02801">
    <property type="entry name" value="Ketoacyl-synt_C"/>
    <property type="match status" value="1"/>
</dbReference>
<dbReference type="InterPro" id="IPR023213">
    <property type="entry name" value="CAT-like_dom_sf"/>
</dbReference>
<feature type="region of interest" description="Disordered" evidence="10">
    <location>
        <begin position="45"/>
        <end position="66"/>
    </location>
</feature>
<dbReference type="InterPro" id="IPR016039">
    <property type="entry name" value="Thiolase-like"/>
</dbReference>
<dbReference type="FunFam" id="3.40.47.10:FF:000042">
    <property type="entry name" value="Polyketide synthase Pks13"/>
    <property type="match status" value="1"/>
</dbReference>
<dbReference type="InterPro" id="IPR029058">
    <property type="entry name" value="AB_hydrolase_fold"/>
</dbReference>
<dbReference type="InterPro" id="IPR009081">
    <property type="entry name" value="PP-bd_ACP"/>
</dbReference>
<dbReference type="PROSITE" id="PS50075">
    <property type="entry name" value="CARRIER"/>
    <property type="match status" value="2"/>
</dbReference>
<dbReference type="InterPro" id="IPR036291">
    <property type="entry name" value="NAD(P)-bd_dom_sf"/>
</dbReference>
<comment type="cofactor">
    <cofactor evidence="1">
        <name>pantetheine 4'-phosphate</name>
        <dbReference type="ChEBI" id="CHEBI:47942"/>
    </cofactor>
</comment>
<dbReference type="CDD" id="cd05274">
    <property type="entry name" value="KR_FAS_SDR_x"/>
    <property type="match status" value="1"/>
</dbReference>
<dbReference type="SUPFAM" id="SSF52151">
    <property type="entry name" value="FabD/lysophospholipase-like"/>
    <property type="match status" value="1"/>
</dbReference>
<dbReference type="InterPro" id="IPR014043">
    <property type="entry name" value="Acyl_transferase_dom"/>
</dbReference>
<dbReference type="Pfam" id="PF00975">
    <property type="entry name" value="Thioesterase"/>
    <property type="match status" value="1"/>
</dbReference>
<keyword evidence="8" id="KW-0443">Lipid metabolism</keyword>
<reference evidence="14" key="1">
    <citation type="submission" date="2018-11" db="EMBL/GenBank/DDBJ databases">
        <title>FDA dAtabase for Regulatory Grade micrObial Sequences (FDA-ARGOS): Supporting development and validation of Infectious Disease Dx tests.</title>
        <authorList>
            <person name="Goldberg B."/>
            <person name="Campos J."/>
            <person name="Tallon L."/>
            <person name="Sadzewicz L."/>
            <person name="Zhao X."/>
            <person name="Vavikolanu K."/>
            <person name="Mehta A."/>
            <person name="Aluvathingal J."/>
            <person name="Nadendla S."/>
            <person name="Geyer C."/>
            <person name="Nandy P."/>
            <person name="Yan Y."/>
            <person name="Sichtig H."/>
        </authorList>
    </citation>
    <scope>NUCLEOTIDE SEQUENCE [LARGE SCALE GENOMIC DNA]</scope>
    <source>
        <strain evidence="14">FDAARGOS_614</strain>
    </source>
</reference>
<dbReference type="InterPro" id="IPR001242">
    <property type="entry name" value="Condensation_dom"/>
</dbReference>
<name>A0A3G8H1N8_9BURK</name>
<evidence type="ECO:0000256" key="3">
    <source>
        <dbReference type="ARBA" id="ARBA00022450"/>
    </source>
</evidence>
<evidence type="ECO:0000256" key="9">
    <source>
        <dbReference type="ARBA" id="ARBA00023268"/>
    </source>
</evidence>
<evidence type="ECO:0000256" key="5">
    <source>
        <dbReference type="ARBA" id="ARBA00022598"/>
    </source>
</evidence>
<dbReference type="InterPro" id="IPR057326">
    <property type="entry name" value="KR_dom"/>
</dbReference>
<dbReference type="InterPro" id="IPR001227">
    <property type="entry name" value="Ac_transferase_dom_sf"/>
</dbReference>
<dbReference type="Proteomes" id="UP000270411">
    <property type="component" value="Chromosome 1"/>
</dbReference>
<dbReference type="Gene3D" id="3.30.559.10">
    <property type="entry name" value="Chloramphenicol acetyltransferase-like domain"/>
    <property type="match status" value="1"/>
</dbReference>
<dbReference type="GO" id="GO:0006633">
    <property type="term" value="P:fatty acid biosynthetic process"/>
    <property type="evidence" value="ECO:0007669"/>
    <property type="project" value="InterPro"/>
</dbReference>
<dbReference type="Gene3D" id="3.40.366.10">
    <property type="entry name" value="Malonyl-Coenzyme A Acyl Carrier Protein, domain 2"/>
    <property type="match status" value="1"/>
</dbReference>
<dbReference type="SMART" id="SM00825">
    <property type="entry name" value="PKS_KS"/>
    <property type="match status" value="1"/>
</dbReference>
<dbReference type="OrthoDB" id="9778690at2"/>
<dbReference type="Gene3D" id="3.30.70.3290">
    <property type="match status" value="1"/>
</dbReference>
<dbReference type="KEGG" id="cpau:EHF44_12370"/>
<keyword evidence="6" id="KW-0808">Transferase</keyword>
<evidence type="ECO:0000256" key="7">
    <source>
        <dbReference type="ARBA" id="ARBA00022832"/>
    </source>
</evidence>
<dbReference type="GO" id="GO:0071770">
    <property type="term" value="P:DIM/DIP cell wall layer assembly"/>
    <property type="evidence" value="ECO:0007669"/>
    <property type="project" value="TreeGrafter"/>
</dbReference>
<evidence type="ECO:0000256" key="8">
    <source>
        <dbReference type="ARBA" id="ARBA00023098"/>
    </source>
</evidence>
<dbReference type="Pfam" id="PF16197">
    <property type="entry name" value="KAsynt_C_assoc"/>
    <property type="match status" value="1"/>
</dbReference>
<dbReference type="GO" id="GO:0004315">
    <property type="term" value="F:3-oxoacyl-[acyl-carrier-protein] synthase activity"/>
    <property type="evidence" value="ECO:0007669"/>
    <property type="project" value="InterPro"/>
</dbReference>
<accession>A0A3G8H1N8</accession>
<feature type="domain" description="Carrier" evidence="11">
    <location>
        <begin position="3230"/>
        <end position="3304"/>
    </location>
</feature>
<dbReference type="PANTHER" id="PTHR43775:SF37">
    <property type="entry name" value="SI:DKEY-61P9.11"/>
    <property type="match status" value="1"/>
</dbReference>
<feature type="compositionally biased region" description="Basic residues" evidence="10">
    <location>
        <begin position="147"/>
        <end position="167"/>
    </location>
</feature>
<evidence type="ECO:0000256" key="2">
    <source>
        <dbReference type="ARBA" id="ARBA00004924"/>
    </source>
</evidence>
<dbReference type="InterPro" id="IPR020841">
    <property type="entry name" value="PKS_Beta-ketoAc_synthase_dom"/>
</dbReference>
<dbReference type="InterPro" id="IPR014031">
    <property type="entry name" value="Ketoacyl_synth_C"/>
</dbReference>
<dbReference type="GO" id="GO:0031177">
    <property type="term" value="F:phosphopantetheine binding"/>
    <property type="evidence" value="ECO:0007669"/>
    <property type="project" value="InterPro"/>
</dbReference>
<keyword evidence="5" id="KW-0436">Ligase</keyword>
<dbReference type="Pfam" id="PF08242">
    <property type="entry name" value="Methyltransf_12"/>
    <property type="match status" value="2"/>
</dbReference>
<keyword evidence="4" id="KW-0597">Phosphoprotein</keyword>
<dbReference type="Gene3D" id="3.40.50.150">
    <property type="entry name" value="Vaccinia Virus protein VP39"/>
    <property type="match status" value="2"/>
</dbReference>
<evidence type="ECO:0000256" key="6">
    <source>
        <dbReference type="ARBA" id="ARBA00022679"/>
    </source>
</evidence>
<keyword evidence="7" id="KW-0276">Fatty acid metabolism</keyword>
<feature type="compositionally biased region" description="Basic residues" evidence="10">
    <location>
        <begin position="275"/>
        <end position="294"/>
    </location>
</feature>
<dbReference type="InterPro" id="IPR018201">
    <property type="entry name" value="Ketoacyl_synth_AS"/>
</dbReference>
<dbReference type="InterPro" id="IPR050091">
    <property type="entry name" value="PKS_NRPS_Biosynth_Enz"/>
</dbReference>
<dbReference type="SMART" id="SM00822">
    <property type="entry name" value="PKS_KR"/>
    <property type="match status" value="1"/>
</dbReference>
<dbReference type="CDD" id="cd00833">
    <property type="entry name" value="PKS"/>
    <property type="match status" value="1"/>
</dbReference>
<keyword evidence="9" id="KW-0511">Multifunctional enzyme</keyword>
<evidence type="ECO:0000313" key="14">
    <source>
        <dbReference type="Proteomes" id="UP000270411"/>
    </source>
</evidence>
<feature type="region of interest" description="Disordered" evidence="10">
    <location>
        <begin position="1"/>
        <end position="27"/>
    </location>
</feature>
<dbReference type="Pfam" id="PF00550">
    <property type="entry name" value="PP-binding"/>
    <property type="match status" value="2"/>
</dbReference>
<dbReference type="InterPro" id="IPR001031">
    <property type="entry name" value="Thioesterase"/>
</dbReference>
<dbReference type="InterPro" id="IPR029063">
    <property type="entry name" value="SAM-dependent_MTases_sf"/>
</dbReference>
<dbReference type="GO" id="GO:0016874">
    <property type="term" value="F:ligase activity"/>
    <property type="evidence" value="ECO:0007669"/>
    <property type="project" value="UniProtKB-KW"/>
</dbReference>
<dbReference type="SUPFAM" id="SSF53474">
    <property type="entry name" value="alpha/beta-Hydrolases"/>
    <property type="match status" value="1"/>
</dbReference>
<dbReference type="Gene3D" id="3.30.559.30">
    <property type="entry name" value="Nonribosomal peptide synthetase, condensation domain"/>
    <property type="match status" value="1"/>
</dbReference>
<dbReference type="SUPFAM" id="SSF55048">
    <property type="entry name" value="Probable ACP-binding domain of malonyl-CoA ACP transacylase"/>
    <property type="match status" value="1"/>
</dbReference>
<dbReference type="InterPro" id="IPR016036">
    <property type="entry name" value="Malonyl_transacylase_ACP-bd"/>
</dbReference>
<dbReference type="Pfam" id="PF00668">
    <property type="entry name" value="Condensation"/>
    <property type="match status" value="1"/>
</dbReference>